<accession>A0A116MAS2</accession>
<feature type="transmembrane region" description="Helical" evidence="1">
    <location>
        <begin position="12"/>
        <end position="38"/>
    </location>
</feature>
<protein>
    <submittedName>
        <fullName evidence="2">Uncharacterized protein</fullName>
    </submittedName>
</protein>
<feature type="transmembrane region" description="Helical" evidence="1">
    <location>
        <begin position="79"/>
        <end position="98"/>
    </location>
</feature>
<name>A0A116MAS2_STRSU</name>
<feature type="transmembrane region" description="Helical" evidence="1">
    <location>
        <begin position="349"/>
        <end position="369"/>
    </location>
</feature>
<evidence type="ECO:0000256" key="1">
    <source>
        <dbReference type="SAM" id="Phobius"/>
    </source>
</evidence>
<gene>
    <name evidence="2" type="ORF">ERS132440_00256</name>
</gene>
<keyword evidence="1" id="KW-0472">Membrane</keyword>
<keyword evidence="1" id="KW-1133">Transmembrane helix</keyword>
<dbReference type="EMBL" id="FIIB01000002">
    <property type="protein sequence ID" value="CYV37354.1"/>
    <property type="molecule type" value="Genomic_DNA"/>
</dbReference>
<dbReference type="Proteomes" id="UP000074356">
    <property type="component" value="Unassembled WGS sequence"/>
</dbReference>
<evidence type="ECO:0000313" key="3">
    <source>
        <dbReference type="Proteomes" id="UP000074356"/>
    </source>
</evidence>
<reference evidence="2 3" key="1">
    <citation type="submission" date="2016-02" db="EMBL/GenBank/DDBJ databases">
        <authorList>
            <consortium name="Pathogen Informatics"/>
        </authorList>
    </citation>
    <scope>NUCLEOTIDE SEQUENCE [LARGE SCALE GENOMIC DNA]</scope>
    <source>
        <strain evidence="2 3">LSS78</strain>
    </source>
</reference>
<sequence>MSTEESTIKKLFIYILNILALVPVISLVSLLLSGTLIFPVTIIPPSISLILPQWIVEIILGISLILYGRRLNKLINERLYKRIYWAGLVITILIFLLWKYRFVILLQSGMLIIYCVLFENRLQNVKEFFQKSRDFFAFLNFFDTCFIASLFLVHQQEKQINEKLSDLSRFLGEIGISSSSQEAIIVTTLIVILLLIIPILRVQIIRIYIKQNNISINSNKTLFSAFFMMFLTSVLQIAFYFAVYLTLTETSILIILFLMFLSVLLWYPFYTFINNGGETKENEIRRWLLSIFLIIFLALLDQIESDLIGILTWFVPVLIPTFIGEINSQKPLREGERVPEPTLKMKTHLYRLQMVSFNTLVILNILSSLSTVKMIKNSKIIEVNAYKNIVVKAISSFNSEASSDFFPRFMFSFIMVVVSVFISMIISKGIIWLLKKYYLDPSKGYFKKRRT</sequence>
<keyword evidence="1" id="KW-0812">Transmembrane</keyword>
<feature type="transmembrane region" description="Helical" evidence="1">
    <location>
        <begin position="222"/>
        <end position="245"/>
    </location>
</feature>
<feature type="transmembrane region" description="Helical" evidence="1">
    <location>
        <begin position="134"/>
        <end position="153"/>
    </location>
</feature>
<feature type="transmembrane region" description="Helical" evidence="1">
    <location>
        <begin position="409"/>
        <end position="434"/>
    </location>
</feature>
<proteinExistence type="predicted"/>
<organism evidence="2 3">
    <name type="scientific">Streptococcus suis</name>
    <dbReference type="NCBI Taxonomy" id="1307"/>
    <lineage>
        <taxon>Bacteria</taxon>
        <taxon>Bacillati</taxon>
        <taxon>Bacillota</taxon>
        <taxon>Bacilli</taxon>
        <taxon>Lactobacillales</taxon>
        <taxon>Streptococcaceae</taxon>
        <taxon>Streptococcus</taxon>
    </lineage>
</organism>
<feature type="transmembrane region" description="Helical" evidence="1">
    <location>
        <begin position="50"/>
        <end position="67"/>
    </location>
</feature>
<evidence type="ECO:0000313" key="2">
    <source>
        <dbReference type="EMBL" id="CYV37354.1"/>
    </source>
</evidence>
<feature type="transmembrane region" description="Helical" evidence="1">
    <location>
        <begin position="284"/>
        <end position="301"/>
    </location>
</feature>
<dbReference type="AlphaFoldDB" id="A0A116MAS2"/>
<feature type="transmembrane region" description="Helical" evidence="1">
    <location>
        <begin position="307"/>
        <end position="328"/>
    </location>
</feature>
<feature type="transmembrane region" description="Helical" evidence="1">
    <location>
        <begin position="251"/>
        <end position="272"/>
    </location>
</feature>
<feature type="transmembrane region" description="Helical" evidence="1">
    <location>
        <begin position="104"/>
        <end position="122"/>
    </location>
</feature>
<feature type="transmembrane region" description="Helical" evidence="1">
    <location>
        <begin position="183"/>
        <end position="202"/>
    </location>
</feature>
<dbReference type="RefSeq" id="WP_050584606.1">
    <property type="nucleotide sequence ID" value="NZ_CEHN01000010.1"/>
</dbReference>